<reference evidence="2 3" key="1">
    <citation type="submission" date="2014-07" db="EMBL/GenBank/DDBJ databases">
        <authorList>
            <person name="McCorrison J."/>
            <person name="Sanka R."/>
            <person name="Torralba M."/>
            <person name="Gillis M."/>
            <person name="Haft D.H."/>
            <person name="Methe B."/>
            <person name="Sutton G."/>
            <person name="Nelson K.E."/>
        </authorList>
    </citation>
    <scope>NUCLEOTIDE SEQUENCE [LARGE SCALE GENOMIC DNA]</scope>
    <source>
        <strain evidence="2 3">DNF00450</strain>
    </source>
</reference>
<comment type="caution">
    <text evidence="2">The sequence shown here is derived from an EMBL/GenBank/DDBJ whole genome shotgun (WGS) entry which is preliminary data.</text>
</comment>
<feature type="domain" description="Helix-turn-helix" evidence="1">
    <location>
        <begin position="57"/>
        <end position="105"/>
    </location>
</feature>
<dbReference type="GO" id="GO:0003677">
    <property type="term" value="F:DNA binding"/>
    <property type="evidence" value="ECO:0007669"/>
    <property type="project" value="InterPro"/>
</dbReference>
<organism evidence="2 3">
    <name type="scientific">Corynebacterium freneyi DNF00450</name>
    <dbReference type="NCBI Taxonomy" id="1287475"/>
    <lineage>
        <taxon>Bacteria</taxon>
        <taxon>Bacillati</taxon>
        <taxon>Actinomycetota</taxon>
        <taxon>Actinomycetes</taxon>
        <taxon>Mycobacteriales</taxon>
        <taxon>Corynebacteriaceae</taxon>
        <taxon>Corynebacterium</taxon>
    </lineage>
</organism>
<accession>A0A095ZCX7</accession>
<evidence type="ECO:0000313" key="2">
    <source>
        <dbReference type="EMBL" id="KGF16557.1"/>
    </source>
</evidence>
<name>A0A095ZCX7_9CORY</name>
<proteinExistence type="predicted"/>
<dbReference type="NCBIfam" id="TIGR01764">
    <property type="entry name" value="excise"/>
    <property type="match status" value="1"/>
</dbReference>
<protein>
    <recommendedName>
        <fullName evidence="1">Helix-turn-helix domain-containing protein</fullName>
    </recommendedName>
</protein>
<evidence type="ECO:0000259" key="1">
    <source>
        <dbReference type="Pfam" id="PF12728"/>
    </source>
</evidence>
<dbReference type="InterPro" id="IPR041657">
    <property type="entry name" value="HTH_17"/>
</dbReference>
<dbReference type="InterPro" id="IPR010093">
    <property type="entry name" value="SinI_DNA-bd"/>
</dbReference>
<gene>
    <name evidence="2" type="ORF">HMPREF1650_07440</name>
</gene>
<dbReference type="RefSeq" id="WP_035122333.1">
    <property type="nucleotide sequence ID" value="NZ_JRNE01000053.1"/>
</dbReference>
<sequence length="134" mass="15424">MHTTELRATAVETAQLDELRAFTNRLPESHLRAILESLATSVEAGEDLALLELSSEFTPNEAAKHLKVSRSFLIKLMDAGELPFHNVGRDRRILARDIISFQKQRESDTRRFVEQRARHRRLRTEAIDEMTDLV</sequence>
<dbReference type="Pfam" id="PF12728">
    <property type="entry name" value="HTH_17"/>
    <property type="match status" value="1"/>
</dbReference>
<dbReference type="EMBL" id="JRNE01000053">
    <property type="protein sequence ID" value="KGF16557.1"/>
    <property type="molecule type" value="Genomic_DNA"/>
</dbReference>
<dbReference type="eggNOG" id="ENOG5031IKH">
    <property type="taxonomic scope" value="Bacteria"/>
</dbReference>
<evidence type="ECO:0000313" key="3">
    <source>
        <dbReference type="Proteomes" id="UP000029548"/>
    </source>
</evidence>
<dbReference type="Proteomes" id="UP000029548">
    <property type="component" value="Unassembled WGS sequence"/>
</dbReference>
<dbReference type="AlphaFoldDB" id="A0A095ZCX7"/>